<evidence type="ECO:0000313" key="5">
    <source>
        <dbReference type="Proteomes" id="UP000509478"/>
    </source>
</evidence>
<reference evidence="4 5" key="1">
    <citation type="submission" date="2018-02" db="EMBL/GenBank/DDBJ databases">
        <title>Complete genome of Nitrosopumilus ureaphilus PS0.</title>
        <authorList>
            <person name="Qin W."/>
            <person name="Zheng Y."/>
            <person name="Stahl D.A."/>
        </authorList>
    </citation>
    <scope>NUCLEOTIDE SEQUENCE [LARGE SCALE GENOMIC DNA]</scope>
    <source>
        <strain evidence="4 5">PS0</strain>
    </source>
</reference>
<evidence type="ECO:0000256" key="1">
    <source>
        <dbReference type="ARBA" id="ARBA00022729"/>
    </source>
</evidence>
<evidence type="ECO:0000256" key="2">
    <source>
        <dbReference type="ARBA" id="ARBA00022837"/>
    </source>
</evidence>
<proteinExistence type="predicted"/>
<dbReference type="InterPro" id="IPR003367">
    <property type="entry name" value="Thrombospondin_3-like_rpt"/>
</dbReference>
<dbReference type="EMBL" id="CP026995">
    <property type="protein sequence ID" value="QLH07931.1"/>
    <property type="molecule type" value="Genomic_DNA"/>
</dbReference>
<keyword evidence="2" id="KW-0106">Calcium</keyword>
<dbReference type="AlphaFoldDB" id="A0A7D5M7D9"/>
<dbReference type="KEGG" id="nue:C5F50_05250"/>
<feature type="compositionally biased region" description="Acidic residues" evidence="3">
    <location>
        <begin position="49"/>
        <end position="76"/>
    </location>
</feature>
<dbReference type="Pfam" id="PF02412">
    <property type="entry name" value="TSP_3"/>
    <property type="match status" value="2"/>
</dbReference>
<gene>
    <name evidence="4" type="ORF">C5F50_05250</name>
</gene>
<protein>
    <submittedName>
        <fullName evidence="4">Thrombospondin</fullName>
    </submittedName>
</protein>
<dbReference type="GO" id="GO:0007155">
    <property type="term" value="P:cell adhesion"/>
    <property type="evidence" value="ECO:0007669"/>
    <property type="project" value="InterPro"/>
</dbReference>
<evidence type="ECO:0000313" key="4">
    <source>
        <dbReference type="EMBL" id="QLH07931.1"/>
    </source>
</evidence>
<keyword evidence="1" id="KW-0732">Signal</keyword>
<evidence type="ECO:0000256" key="3">
    <source>
        <dbReference type="SAM" id="MobiDB-lite"/>
    </source>
</evidence>
<organism evidence="4 5">
    <name type="scientific">Nitrosopumilus ureiphilus</name>
    <dbReference type="NCBI Taxonomy" id="1470067"/>
    <lineage>
        <taxon>Archaea</taxon>
        <taxon>Nitrososphaerota</taxon>
        <taxon>Nitrososphaeria</taxon>
        <taxon>Nitrosopumilales</taxon>
        <taxon>Nitrosopumilaceae</taxon>
        <taxon>Nitrosopumilus</taxon>
    </lineage>
</organism>
<feature type="region of interest" description="Disordered" evidence="3">
    <location>
        <begin position="48"/>
        <end position="76"/>
    </location>
</feature>
<sequence length="517" mass="57562">MKFLLVALAISMSISILSWSNVVTFADKDNDGVTDFFDNCIDNPNIDQTDFDSDSLGDECDSDDDNDGFSDEVDAFDNESSEWSDIDFDSIGDNKDDDDDNDGILDSLDFFDTDPTEWADFDFDGIGSTKDDDDDNDGILDIVDNDPTLSSEDLAIKYLQNIKDCAKMDDGSSRLLCYSNFFGVLAENEENNSDALELSIALSKLGAIDDCHFVSHEVGHVAFNKKPNVAENLIGMDGTMCRGGYFHGVLSAYFHDEQEKNKSLPSDYKVICNGLIGSSNYQDCVHGLGHGLVHYFGEDLGSSLEKCHDMSFYQNRLCMKGVMMQYTDNVLTRQGITSDAVSNLCNESKLDNVDFVECSMSIGTTLAFFTNHDLEEGSKSCKLIEDQQSQNYCLEGLRLEIQDSEKYEIKPLTEDIREKFQPQFIEGTSKIIDIQSPAVISDFQFIPKVNMISFSIDRPQYVVMYIPSEFVTSKMVVTVNGQIPRDLSAKNNVLGEDIAMIRFVPNDAGLVMITPLS</sequence>
<keyword evidence="5" id="KW-1185">Reference proteome</keyword>
<dbReference type="InterPro" id="IPR028974">
    <property type="entry name" value="TSP_type-3_rpt"/>
</dbReference>
<dbReference type="PANTHER" id="PTHR10199">
    <property type="entry name" value="THROMBOSPONDIN"/>
    <property type="match status" value="1"/>
</dbReference>
<name>A0A7D5M7D9_9ARCH</name>
<dbReference type="SUPFAM" id="SSF103647">
    <property type="entry name" value="TSP type-3 repeat"/>
    <property type="match status" value="1"/>
</dbReference>
<dbReference type="GO" id="GO:0005509">
    <property type="term" value="F:calcium ion binding"/>
    <property type="evidence" value="ECO:0007669"/>
    <property type="project" value="InterPro"/>
</dbReference>
<dbReference type="PANTHER" id="PTHR10199:SF100">
    <property type="entry name" value="THROMBOSPONDIN, ISOFORM A"/>
    <property type="match status" value="1"/>
</dbReference>
<dbReference type="Proteomes" id="UP000509478">
    <property type="component" value="Chromosome"/>
</dbReference>
<accession>A0A7D5M7D9</accession>
<dbReference type="Gene3D" id="4.10.1080.10">
    <property type="entry name" value="TSP type-3 repeat"/>
    <property type="match status" value="1"/>
</dbReference>